<dbReference type="InterPro" id="IPR017853">
    <property type="entry name" value="GH"/>
</dbReference>
<dbReference type="Gene3D" id="3.20.20.80">
    <property type="entry name" value="Glycosidases"/>
    <property type="match status" value="1"/>
</dbReference>
<evidence type="ECO:0000313" key="10">
    <source>
        <dbReference type="EMBL" id="MBB3188305.1"/>
    </source>
</evidence>
<feature type="chain" id="PRO_5030641502" description="non-reducing end alpha-L-arabinofuranosidase" evidence="8">
    <location>
        <begin position="21"/>
        <end position="512"/>
    </location>
</feature>
<dbReference type="Pfam" id="PF22848">
    <property type="entry name" value="ASD1_dom"/>
    <property type="match status" value="1"/>
</dbReference>
<dbReference type="GO" id="GO:0000272">
    <property type="term" value="P:polysaccharide catabolic process"/>
    <property type="evidence" value="ECO:0007669"/>
    <property type="project" value="TreeGrafter"/>
</dbReference>
<evidence type="ECO:0000256" key="1">
    <source>
        <dbReference type="ARBA" id="ARBA00001462"/>
    </source>
</evidence>
<keyword evidence="7 10" id="KW-0326">Glycosidase</keyword>
<dbReference type="InterPro" id="IPR055235">
    <property type="entry name" value="ASD1_cat"/>
</dbReference>
<feature type="signal peptide" evidence="8">
    <location>
        <begin position="1"/>
        <end position="20"/>
    </location>
</feature>
<dbReference type="GO" id="GO:0046556">
    <property type="term" value="F:alpha-L-arabinofuranosidase activity"/>
    <property type="evidence" value="ECO:0007669"/>
    <property type="project" value="UniProtKB-EC"/>
</dbReference>
<evidence type="ECO:0000256" key="7">
    <source>
        <dbReference type="ARBA" id="ARBA00023295"/>
    </source>
</evidence>
<evidence type="ECO:0000256" key="8">
    <source>
        <dbReference type="SAM" id="SignalP"/>
    </source>
</evidence>
<comment type="subunit">
    <text evidence="3">Homohexamer; trimer of dimers.</text>
</comment>
<dbReference type="EC" id="3.2.1.55" evidence="4"/>
<dbReference type="SUPFAM" id="SSF51445">
    <property type="entry name" value="(Trans)glycosidases"/>
    <property type="match status" value="1"/>
</dbReference>
<comment type="caution">
    <text evidence="10">The sequence shown here is derived from an EMBL/GenBank/DDBJ whole genome shotgun (WGS) entry which is preliminary data.</text>
</comment>
<keyword evidence="6" id="KW-0119">Carbohydrate metabolism</keyword>
<dbReference type="PANTHER" id="PTHR43576">
    <property type="entry name" value="ALPHA-L-ARABINOFURANOSIDASE C-RELATED"/>
    <property type="match status" value="1"/>
</dbReference>
<evidence type="ECO:0000256" key="4">
    <source>
        <dbReference type="ARBA" id="ARBA00012670"/>
    </source>
</evidence>
<evidence type="ECO:0000256" key="3">
    <source>
        <dbReference type="ARBA" id="ARBA00011165"/>
    </source>
</evidence>
<gene>
    <name evidence="10" type="ORF">FHX64_002503</name>
</gene>
<dbReference type="SMART" id="SM00813">
    <property type="entry name" value="Alpha-L-AF_C"/>
    <property type="match status" value="1"/>
</dbReference>
<dbReference type="Gene3D" id="2.60.40.1180">
    <property type="entry name" value="Golgi alpha-mannosidase II"/>
    <property type="match status" value="1"/>
</dbReference>
<dbReference type="SUPFAM" id="SSF51011">
    <property type="entry name" value="Glycosyl hydrolase domain"/>
    <property type="match status" value="1"/>
</dbReference>
<dbReference type="RefSeq" id="WP_183414065.1">
    <property type="nucleotide sequence ID" value="NZ_JACHYB010000002.1"/>
</dbReference>
<evidence type="ECO:0000256" key="5">
    <source>
        <dbReference type="ARBA" id="ARBA00022801"/>
    </source>
</evidence>
<evidence type="ECO:0000259" key="9">
    <source>
        <dbReference type="SMART" id="SM00813"/>
    </source>
</evidence>
<dbReference type="InterPro" id="IPR013780">
    <property type="entry name" value="Glyco_hydro_b"/>
</dbReference>
<dbReference type="AlphaFoldDB" id="A0A7W5DSK7"/>
<dbReference type="GO" id="GO:0046373">
    <property type="term" value="P:L-arabinose metabolic process"/>
    <property type="evidence" value="ECO:0007669"/>
    <property type="project" value="InterPro"/>
</dbReference>
<evidence type="ECO:0000256" key="6">
    <source>
        <dbReference type="ARBA" id="ARBA00023277"/>
    </source>
</evidence>
<keyword evidence="11" id="KW-1185">Reference proteome</keyword>
<comment type="similarity">
    <text evidence="2">Belongs to the glycosyl hydrolase 51 family.</text>
</comment>
<dbReference type="PANTHER" id="PTHR43576:SF2">
    <property type="entry name" value="INTRACELLULAR EXO-ALPHA-L-ARABINOFURANOSIDASE 2"/>
    <property type="match status" value="1"/>
</dbReference>
<dbReference type="EMBL" id="JACHYB010000002">
    <property type="protein sequence ID" value="MBB3188305.1"/>
    <property type="molecule type" value="Genomic_DNA"/>
</dbReference>
<organism evidence="10 11">
    <name type="scientific">Microbacter margulisiae</name>
    <dbReference type="NCBI Taxonomy" id="1350067"/>
    <lineage>
        <taxon>Bacteria</taxon>
        <taxon>Pseudomonadati</taxon>
        <taxon>Bacteroidota</taxon>
        <taxon>Bacteroidia</taxon>
        <taxon>Bacteroidales</taxon>
        <taxon>Porphyromonadaceae</taxon>
        <taxon>Microbacter</taxon>
    </lineage>
</organism>
<protein>
    <recommendedName>
        <fullName evidence="4">non-reducing end alpha-L-arabinofuranosidase</fullName>
        <ecNumber evidence="4">3.2.1.55</ecNumber>
    </recommendedName>
</protein>
<dbReference type="InterPro" id="IPR010720">
    <property type="entry name" value="Alpha-L-AF_C"/>
</dbReference>
<keyword evidence="8" id="KW-0732">Signal</keyword>
<evidence type="ECO:0000313" key="11">
    <source>
        <dbReference type="Proteomes" id="UP000544222"/>
    </source>
</evidence>
<proteinExistence type="inferred from homology"/>
<dbReference type="Proteomes" id="UP000544222">
    <property type="component" value="Unassembled WGS sequence"/>
</dbReference>
<reference evidence="10 11" key="1">
    <citation type="submission" date="2020-08" db="EMBL/GenBank/DDBJ databases">
        <title>Genomic Encyclopedia of Type Strains, Phase IV (KMG-IV): sequencing the most valuable type-strain genomes for metagenomic binning, comparative biology and taxonomic classification.</title>
        <authorList>
            <person name="Goeker M."/>
        </authorList>
    </citation>
    <scope>NUCLEOTIDE SEQUENCE [LARGE SCALE GENOMIC DNA]</scope>
    <source>
        <strain evidence="10 11">DSM 27471</strain>
    </source>
</reference>
<feature type="domain" description="Alpha-L-arabinofuranosidase C-terminal" evidence="9">
    <location>
        <begin position="316"/>
        <end position="505"/>
    </location>
</feature>
<keyword evidence="5 10" id="KW-0378">Hydrolase</keyword>
<comment type="catalytic activity">
    <reaction evidence="1">
        <text>Hydrolysis of terminal non-reducing alpha-L-arabinofuranoside residues in alpha-L-arabinosides.</text>
        <dbReference type="EC" id="3.2.1.55"/>
    </reaction>
</comment>
<name>A0A7W5DSK7_9PORP</name>
<evidence type="ECO:0000256" key="2">
    <source>
        <dbReference type="ARBA" id="ARBA00007186"/>
    </source>
</evidence>
<dbReference type="Pfam" id="PF06964">
    <property type="entry name" value="Alpha-L-AF_C"/>
    <property type="match status" value="1"/>
</dbReference>
<accession>A0A7W5DSK7</accession>
<sequence length="512" mass="56941">MKRISFFLISLMLSGGFAMAQPSKATLVIATDHPQFKIHKEIYGQFAEDLGAGIYGGIWVGKNSKIPNIDGYRRDIVNAIKQLSVPVIRWPGGCFADQYHWMDGIGPQSQRKPIINNNWGGGEEDNSFGTNEFLNFCKLVGAEPYISGNLGSGSPKEMSNWVQYITATNGPMADLRKKYGHPAPWKVKFWGVGNESWGCGGNMTPEYYSDLYRRFSTFLPNYNGNVLYKIASGANADDYDWTNVLMKNIGYRMQGISLHYYTVPKTWADKGSATSFSDQEYLTSIEKTLHMGELIAKHSAIMDKYDPQKKIGLVVDEWGIWTNVEPGTNPAFLFQQNSLRDAIIAALNFNIFNQHADRVRMANIAQMVNVLQSIILTKGDKMILTPTYYAFEMYKGHMGGQFLDSNMKCDSVNLGSEDSPMLSASASEKDGVLTLSIVNIDPTRDADLTCVLRDGTYKSVMGEILTSKNLTDINTFDLPSTVQLKPFTSAKLKGNDVVLKVPAKSIITLTIQ</sequence>